<dbReference type="PROSITE" id="PS51257">
    <property type="entry name" value="PROKAR_LIPOPROTEIN"/>
    <property type="match status" value="1"/>
</dbReference>
<keyword evidence="3 6" id="KW-0133">Cell shape</keyword>
<evidence type="ECO:0000256" key="5">
    <source>
        <dbReference type="ARBA" id="ARBA00023316"/>
    </source>
</evidence>
<gene>
    <name evidence="10" type="ORF">JL107_17585</name>
</gene>
<evidence type="ECO:0000313" key="10">
    <source>
        <dbReference type="EMBL" id="MBM9478263.1"/>
    </source>
</evidence>
<dbReference type="GO" id="GO:0016740">
    <property type="term" value="F:transferase activity"/>
    <property type="evidence" value="ECO:0007669"/>
    <property type="project" value="UniProtKB-KW"/>
</dbReference>
<dbReference type="CDD" id="cd16913">
    <property type="entry name" value="YkuD_like"/>
    <property type="match status" value="1"/>
</dbReference>
<evidence type="ECO:0000259" key="9">
    <source>
        <dbReference type="PROSITE" id="PS52029"/>
    </source>
</evidence>
<evidence type="ECO:0000256" key="7">
    <source>
        <dbReference type="SAM" id="MobiDB-lite"/>
    </source>
</evidence>
<reference evidence="10" key="1">
    <citation type="submission" date="2021-01" db="EMBL/GenBank/DDBJ databases">
        <title>KCTC 19127 draft genome.</title>
        <authorList>
            <person name="An D."/>
        </authorList>
    </citation>
    <scope>NUCLEOTIDE SEQUENCE</scope>
    <source>
        <strain evidence="10">KCTC 19127</strain>
    </source>
</reference>
<organism evidence="10 11">
    <name type="scientific">Nakamurella flavida</name>
    <dbReference type="NCBI Taxonomy" id="363630"/>
    <lineage>
        <taxon>Bacteria</taxon>
        <taxon>Bacillati</taxon>
        <taxon>Actinomycetota</taxon>
        <taxon>Actinomycetes</taxon>
        <taxon>Nakamurellales</taxon>
        <taxon>Nakamurellaceae</taxon>
        <taxon>Nakamurella</taxon>
    </lineage>
</organism>
<dbReference type="GO" id="GO:0071972">
    <property type="term" value="F:peptidoglycan L,D-transpeptidase activity"/>
    <property type="evidence" value="ECO:0007669"/>
    <property type="project" value="TreeGrafter"/>
</dbReference>
<keyword evidence="8" id="KW-0732">Signal</keyword>
<dbReference type="PANTHER" id="PTHR30582:SF33">
    <property type="entry name" value="EXPORTED PROTEIN"/>
    <property type="match status" value="1"/>
</dbReference>
<dbReference type="Gene3D" id="2.60.40.10">
    <property type="entry name" value="Immunoglobulins"/>
    <property type="match status" value="1"/>
</dbReference>
<dbReference type="PANTHER" id="PTHR30582">
    <property type="entry name" value="L,D-TRANSPEPTIDASE"/>
    <property type="match status" value="1"/>
</dbReference>
<dbReference type="InterPro" id="IPR050979">
    <property type="entry name" value="LD-transpeptidase"/>
</dbReference>
<dbReference type="GO" id="GO:0005576">
    <property type="term" value="C:extracellular region"/>
    <property type="evidence" value="ECO:0007669"/>
    <property type="project" value="TreeGrafter"/>
</dbReference>
<feature type="active site" description="Proton donor/acceptor" evidence="6">
    <location>
        <position position="465"/>
    </location>
</feature>
<feature type="region of interest" description="Disordered" evidence="7">
    <location>
        <begin position="44"/>
        <end position="76"/>
    </location>
</feature>
<dbReference type="InterPro" id="IPR038063">
    <property type="entry name" value="Transpep_catalytic_dom"/>
</dbReference>
<evidence type="ECO:0000256" key="2">
    <source>
        <dbReference type="ARBA" id="ARBA00022679"/>
    </source>
</evidence>
<dbReference type="EMBL" id="JAERWL010000016">
    <property type="protein sequence ID" value="MBM9478263.1"/>
    <property type="molecule type" value="Genomic_DNA"/>
</dbReference>
<keyword evidence="2" id="KW-0808">Transferase</keyword>
<proteinExistence type="predicted"/>
<comment type="pathway">
    <text evidence="1 6">Cell wall biogenesis; peptidoglycan biosynthesis.</text>
</comment>
<dbReference type="InterPro" id="IPR013783">
    <property type="entry name" value="Ig-like_fold"/>
</dbReference>
<dbReference type="GO" id="GO:0071555">
    <property type="term" value="P:cell wall organization"/>
    <property type="evidence" value="ECO:0007669"/>
    <property type="project" value="UniProtKB-UniRule"/>
</dbReference>
<dbReference type="PROSITE" id="PS52029">
    <property type="entry name" value="LD_TPASE"/>
    <property type="match status" value="1"/>
</dbReference>
<dbReference type="GO" id="GO:0018104">
    <property type="term" value="P:peptidoglycan-protein cross-linking"/>
    <property type="evidence" value="ECO:0007669"/>
    <property type="project" value="TreeGrafter"/>
</dbReference>
<feature type="chain" id="PRO_5038657769" evidence="8">
    <location>
        <begin position="37"/>
        <end position="505"/>
    </location>
</feature>
<keyword evidence="5 6" id="KW-0961">Cell wall biogenesis/degradation</keyword>
<sequence length="505" mass="50187">MTGDRTITEARHRRRTGRVALAAAVLLAVLTACGPAAPTLRPAAATASSSASETTPSAPASSATTRTAPTTSTSVAPAPAAVTLAVEAVRGADGFFTVQGAATLATGAPAEGTLTVDLDATPLGAQPLAGGRAAFAAPAGLGPGEHVLTARFTPTDAALTAAAETSTPVSIAKAGAAVSGTAVTASGVGTVRYGDTATVRIAVQPSVPTPDLSGPVALLDGETVLAQGTADATGVADLRYLNRADPGAHDYRVTYAGNAAVDPAEGAMTLQSAQTNVDVAISLPETSTKPLPGTDIPVVVSVIGTPDTPTGQVVVTADGTQLLAGPVGPDGTVRTTLPAVSEGTHTIAVTYSGDTRFQPGQGEKTVTATTPPVNPAAGAAAGLQAANPCPASASACVDLSSQQAWLQSNGVITYGPVPITSGRAGYRTGTGTFDVYWLDKNHKSSIFNNAPMPNSVFFDGGIAFHQGSLSDQSHGCIHLSGAASETFFDTLSVGDDVVVWGAPPY</sequence>
<dbReference type="RefSeq" id="WP_205258380.1">
    <property type="nucleotide sequence ID" value="NZ_BAAAPV010000006.1"/>
</dbReference>
<evidence type="ECO:0000256" key="6">
    <source>
        <dbReference type="PROSITE-ProRule" id="PRU01373"/>
    </source>
</evidence>
<accession>A0A938YP16</accession>
<keyword evidence="11" id="KW-1185">Reference proteome</keyword>
<evidence type="ECO:0000313" key="11">
    <source>
        <dbReference type="Proteomes" id="UP000663801"/>
    </source>
</evidence>
<evidence type="ECO:0000256" key="8">
    <source>
        <dbReference type="SAM" id="SignalP"/>
    </source>
</evidence>
<feature type="signal peptide" evidence="8">
    <location>
        <begin position="1"/>
        <end position="36"/>
    </location>
</feature>
<dbReference type="AlphaFoldDB" id="A0A938YP16"/>
<dbReference type="InterPro" id="IPR032109">
    <property type="entry name" value="Big_3_5"/>
</dbReference>
<dbReference type="Pfam" id="PF16640">
    <property type="entry name" value="Big_3_5"/>
    <property type="match status" value="2"/>
</dbReference>
<evidence type="ECO:0000256" key="1">
    <source>
        <dbReference type="ARBA" id="ARBA00004752"/>
    </source>
</evidence>
<keyword evidence="4 6" id="KW-0573">Peptidoglycan synthesis</keyword>
<protein>
    <submittedName>
        <fullName evidence="10">Ig-like domain repeat protein</fullName>
    </submittedName>
</protein>
<comment type="caution">
    <text evidence="10">The sequence shown here is derived from an EMBL/GenBank/DDBJ whole genome shotgun (WGS) entry which is preliminary data.</text>
</comment>
<dbReference type="GO" id="GO:0008360">
    <property type="term" value="P:regulation of cell shape"/>
    <property type="evidence" value="ECO:0007669"/>
    <property type="project" value="UniProtKB-UniRule"/>
</dbReference>
<dbReference type="Gene3D" id="2.40.440.10">
    <property type="entry name" value="L,D-transpeptidase catalytic domain-like"/>
    <property type="match status" value="1"/>
</dbReference>
<evidence type="ECO:0000256" key="3">
    <source>
        <dbReference type="ARBA" id="ARBA00022960"/>
    </source>
</evidence>
<dbReference type="InterPro" id="IPR005490">
    <property type="entry name" value="LD_TPept_cat_dom"/>
</dbReference>
<feature type="domain" description="L,D-TPase catalytic" evidence="9">
    <location>
        <begin position="393"/>
        <end position="500"/>
    </location>
</feature>
<name>A0A938YP16_9ACTN</name>
<dbReference type="SUPFAM" id="SSF141523">
    <property type="entry name" value="L,D-transpeptidase catalytic domain-like"/>
    <property type="match status" value="1"/>
</dbReference>
<dbReference type="GO" id="GO:0005975">
    <property type="term" value="P:carbohydrate metabolic process"/>
    <property type="evidence" value="ECO:0007669"/>
    <property type="project" value="UniProtKB-ARBA"/>
</dbReference>
<evidence type="ECO:0000256" key="4">
    <source>
        <dbReference type="ARBA" id="ARBA00022984"/>
    </source>
</evidence>
<feature type="active site" description="Nucleophile" evidence="6">
    <location>
        <position position="476"/>
    </location>
</feature>
<dbReference type="Proteomes" id="UP000663801">
    <property type="component" value="Unassembled WGS sequence"/>
</dbReference>
<dbReference type="Pfam" id="PF03734">
    <property type="entry name" value="YkuD"/>
    <property type="match status" value="1"/>
</dbReference>